<feature type="transmembrane region" description="Helical" evidence="11">
    <location>
        <begin position="12"/>
        <end position="35"/>
    </location>
</feature>
<keyword evidence="8 11" id="KW-1133">Transmembrane helix</keyword>
<proteinExistence type="predicted"/>
<dbReference type="GO" id="GO:0000160">
    <property type="term" value="P:phosphorelay signal transduction system"/>
    <property type="evidence" value="ECO:0007669"/>
    <property type="project" value="UniProtKB-KW"/>
</dbReference>
<evidence type="ECO:0000259" key="13">
    <source>
        <dbReference type="PROSITE" id="PS50885"/>
    </source>
</evidence>
<dbReference type="InterPro" id="IPR050428">
    <property type="entry name" value="TCS_sensor_his_kinase"/>
</dbReference>
<dbReference type="InterPro" id="IPR003594">
    <property type="entry name" value="HATPase_dom"/>
</dbReference>
<dbReference type="InterPro" id="IPR036890">
    <property type="entry name" value="HATPase_C_sf"/>
</dbReference>
<evidence type="ECO:0000256" key="10">
    <source>
        <dbReference type="ARBA" id="ARBA00023136"/>
    </source>
</evidence>
<feature type="transmembrane region" description="Helical" evidence="11">
    <location>
        <begin position="174"/>
        <end position="197"/>
    </location>
</feature>
<dbReference type="AlphaFoldDB" id="A0A2G1QS38"/>
<keyword evidence="5" id="KW-0808">Transferase</keyword>
<dbReference type="PANTHER" id="PTHR45436:SF5">
    <property type="entry name" value="SENSOR HISTIDINE KINASE TRCS"/>
    <property type="match status" value="1"/>
</dbReference>
<keyword evidence="15" id="KW-1185">Reference proteome</keyword>
<evidence type="ECO:0000256" key="11">
    <source>
        <dbReference type="SAM" id="Phobius"/>
    </source>
</evidence>
<dbReference type="RefSeq" id="WP_099305128.1">
    <property type="nucleotide sequence ID" value="NZ_PDVP01000002.1"/>
</dbReference>
<dbReference type="EC" id="2.7.13.3" evidence="3"/>
<evidence type="ECO:0000256" key="1">
    <source>
        <dbReference type="ARBA" id="ARBA00000085"/>
    </source>
</evidence>
<evidence type="ECO:0000313" key="14">
    <source>
        <dbReference type="EMBL" id="PHP68343.1"/>
    </source>
</evidence>
<gene>
    <name evidence="14" type="ORF">CSC94_06775</name>
</gene>
<dbReference type="Proteomes" id="UP000221168">
    <property type="component" value="Unassembled WGS sequence"/>
</dbReference>
<evidence type="ECO:0000256" key="4">
    <source>
        <dbReference type="ARBA" id="ARBA00022553"/>
    </source>
</evidence>
<dbReference type="PRINTS" id="PR00344">
    <property type="entry name" value="BCTRLSENSOR"/>
</dbReference>
<evidence type="ECO:0000256" key="5">
    <source>
        <dbReference type="ARBA" id="ARBA00022679"/>
    </source>
</evidence>
<evidence type="ECO:0000256" key="9">
    <source>
        <dbReference type="ARBA" id="ARBA00023012"/>
    </source>
</evidence>
<feature type="domain" description="HAMP" evidence="13">
    <location>
        <begin position="194"/>
        <end position="245"/>
    </location>
</feature>
<comment type="caution">
    <text evidence="14">The sequence shown here is derived from an EMBL/GenBank/DDBJ whole genome shotgun (WGS) entry which is preliminary data.</text>
</comment>
<protein>
    <recommendedName>
        <fullName evidence="3">histidine kinase</fullName>
        <ecNumber evidence="3">2.7.13.3</ecNumber>
    </recommendedName>
</protein>
<evidence type="ECO:0000259" key="12">
    <source>
        <dbReference type="PROSITE" id="PS50109"/>
    </source>
</evidence>
<dbReference type="GO" id="GO:0005886">
    <property type="term" value="C:plasma membrane"/>
    <property type="evidence" value="ECO:0007669"/>
    <property type="project" value="TreeGrafter"/>
</dbReference>
<keyword evidence="4" id="KW-0597">Phosphoprotein</keyword>
<keyword evidence="10 11" id="KW-0472">Membrane</keyword>
<dbReference type="SUPFAM" id="SSF55874">
    <property type="entry name" value="ATPase domain of HSP90 chaperone/DNA topoisomerase II/histidine kinase"/>
    <property type="match status" value="1"/>
</dbReference>
<name>A0A2G1QS38_9HYPH</name>
<organism evidence="14 15">
    <name type="scientific">Zhengella mangrovi</name>
    <dbReference type="NCBI Taxonomy" id="1982044"/>
    <lineage>
        <taxon>Bacteria</taxon>
        <taxon>Pseudomonadati</taxon>
        <taxon>Pseudomonadota</taxon>
        <taxon>Alphaproteobacteria</taxon>
        <taxon>Hyphomicrobiales</taxon>
        <taxon>Notoacmeibacteraceae</taxon>
        <taxon>Zhengella</taxon>
    </lineage>
</organism>
<accession>A0A2G1QS38</accession>
<keyword evidence="7 14" id="KW-0418">Kinase</keyword>
<keyword evidence="9" id="KW-0902">Two-component regulatory system</keyword>
<sequence>MTLLPKSLALRVTLLSTFLVVIALFVIATVIATLYGRSSERNFDQLLSAHLFNLIGSVGLDSNGQLDGSPDFGDIRYSQPESGWYWSVEPVTGGIKAPLSSPSLTGPIPSPAPDKVPFDSFFRRHYIAEGLAGEKVRIFESEFELGGTGAAARFRIMGNESELRDEIGAFRRQVWTYFAILGLALVAINAAAMRYGLQPLVRVRKALGDIRAGRAQSLSGPFPFEIEPLAEEMNALIENNRRIVERSRIQVGNLAHSLKTPLAVIVNEGRAVGGDKGRIIGEQAEAMRNQVEHYLQRARIAAQRESVIFRTDATAAVARLVRVVAKLNPGKDLDDDLPQAPLLFAGEEQDLEEIVGNLLENAMKWSRQSVLVRLEPGEAGRLVISVADDGPGIPADKASEALKRGRRLDEKTPGTGLGLSIVAELVNEYGGRLQLGESSLGGLEARVELPRVKM</sequence>
<keyword evidence="6 11" id="KW-0812">Transmembrane</keyword>
<dbReference type="SMART" id="SM00387">
    <property type="entry name" value="HATPase_c"/>
    <property type="match status" value="1"/>
</dbReference>
<dbReference type="PANTHER" id="PTHR45436">
    <property type="entry name" value="SENSOR HISTIDINE KINASE YKOH"/>
    <property type="match status" value="1"/>
</dbReference>
<feature type="domain" description="Histidine kinase" evidence="12">
    <location>
        <begin position="253"/>
        <end position="453"/>
    </location>
</feature>
<dbReference type="PROSITE" id="PS50109">
    <property type="entry name" value="HIS_KIN"/>
    <property type="match status" value="1"/>
</dbReference>
<evidence type="ECO:0000313" key="15">
    <source>
        <dbReference type="Proteomes" id="UP000221168"/>
    </source>
</evidence>
<dbReference type="EMBL" id="PDVP01000002">
    <property type="protein sequence ID" value="PHP68343.1"/>
    <property type="molecule type" value="Genomic_DNA"/>
</dbReference>
<evidence type="ECO:0000256" key="6">
    <source>
        <dbReference type="ARBA" id="ARBA00022692"/>
    </source>
</evidence>
<dbReference type="Gene3D" id="1.10.287.130">
    <property type="match status" value="1"/>
</dbReference>
<dbReference type="GO" id="GO:0004673">
    <property type="term" value="F:protein histidine kinase activity"/>
    <property type="evidence" value="ECO:0007669"/>
    <property type="project" value="UniProtKB-EC"/>
</dbReference>
<dbReference type="InterPro" id="IPR005467">
    <property type="entry name" value="His_kinase_dom"/>
</dbReference>
<dbReference type="Gene3D" id="3.30.565.10">
    <property type="entry name" value="Histidine kinase-like ATPase, C-terminal domain"/>
    <property type="match status" value="1"/>
</dbReference>
<comment type="subcellular location">
    <subcellularLocation>
        <location evidence="2">Membrane</location>
    </subcellularLocation>
</comment>
<dbReference type="OrthoDB" id="9809567at2"/>
<dbReference type="InterPro" id="IPR004358">
    <property type="entry name" value="Sig_transdc_His_kin-like_C"/>
</dbReference>
<evidence type="ECO:0000256" key="7">
    <source>
        <dbReference type="ARBA" id="ARBA00022777"/>
    </source>
</evidence>
<dbReference type="PROSITE" id="PS50885">
    <property type="entry name" value="HAMP"/>
    <property type="match status" value="1"/>
</dbReference>
<comment type="catalytic activity">
    <reaction evidence="1">
        <text>ATP + protein L-histidine = ADP + protein N-phospho-L-histidine.</text>
        <dbReference type="EC" id="2.7.13.3"/>
    </reaction>
</comment>
<evidence type="ECO:0000256" key="2">
    <source>
        <dbReference type="ARBA" id="ARBA00004370"/>
    </source>
</evidence>
<evidence type="ECO:0000256" key="8">
    <source>
        <dbReference type="ARBA" id="ARBA00022989"/>
    </source>
</evidence>
<dbReference type="InterPro" id="IPR003660">
    <property type="entry name" value="HAMP_dom"/>
</dbReference>
<dbReference type="Pfam" id="PF02518">
    <property type="entry name" value="HATPase_c"/>
    <property type="match status" value="1"/>
</dbReference>
<evidence type="ECO:0000256" key="3">
    <source>
        <dbReference type="ARBA" id="ARBA00012438"/>
    </source>
</evidence>
<reference evidence="14 15" key="1">
    <citation type="submission" date="2017-10" db="EMBL/GenBank/DDBJ databases">
        <title>Sedimentibacterium mangrovi gen. nov., sp. nov., a novel member of family Phyllobacteriacea isolated from mangrove sediment.</title>
        <authorList>
            <person name="Liao H."/>
            <person name="Tian Y."/>
        </authorList>
    </citation>
    <scope>NUCLEOTIDE SEQUENCE [LARGE SCALE GENOMIC DNA]</scope>
    <source>
        <strain evidence="14 15">X9-2-2</strain>
    </source>
</reference>